<organism evidence="1 2">
    <name type="scientific">Tengunoibacter tsumagoiensis</name>
    <dbReference type="NCBI Taxonomy" id="2014871"/>
    <lineage>
        <taxon>Bacteria</taxon>
        <taxon>Bacillati</taxon>
        <taxon>Chloroflexota</taxon>
        <taxon>Ktedonobacteria</taxon>
        <taxon>Ktedonobacterales</taxon>
        <taxon>Dictyobacteraceae</taxon>
        <taxon>Tengunoibacter</taxon>
    </lineage>
</organism>
<keyword evidence="2" id="KW-1185">Reference proteome</keyword>
<dbReference type="OrthoDB" id="8871309at2"/>
<evidence type="ECO:0000313" key="2">
    <source>
        <dbReference type="Proteomes" id="UP000287352"/>
    </source>
</evidence>
<dbReference type="RefSeq" id="WP_126579164.1">
    <property type="nucleotide sequence ID" value="NZ_BIFR01000001.1"/>
</dbReference>
<comment type="caution">
    <text evidence="1">The sequence shown here is derived from an EMBL/GenBank/DDBJ whole genome shotgun (WGS) entry which is preliminary data.</text>
</comment>
<dbReference type="InterPro" id="IPR029058">
    <property type="entry name" value="AB_hydrolase_fold"/>
</dbReference>
<dbReference type="AlphaFoldDB" id="A0A401ZX73"/>
<dbReference type="Proteomes" id="UP000287352">
    <property type="component" value="Unassembled WGS sequence"/>
</dbReference>
<dbReference type="EMBL" id="BIFR01000001">
    <property type="protein sequence ID" value="GCE11448.1"/>
    <property type="molecule type" value="Genomic_DNA"/>
</dbReference>
<protein>
    <submittedName>
        <fullName evidence="1">Uncharacterized protein</fullName>
    </submittedName>
</protein>
<sequence>MPLSAWRKGFSTSKLFFLALLSSGLLLILFPTQTLAASSSAPLLRKPGVRSLVAPRATNIHESIVAVHGLNGGDGPFGSATYGSQTMPGCDTYWADARTFMASQWPGDFRQLSYYNEEVKTDGSGCADNGAEKTYSANLQVQTYRSHCTNFFGGNEGTNNEDINHLSCLLAWYLYYNFGQHGWQVILVGHSMGGLIIQRTLELEQQRNANFPPSIGNVTDAITFNTPHAGVLLAVFSCFACRQGQQMYSNSNLIQDLTANGRHPDAGGTDWTVIGSDCDGLVHSDTAVGMGANHKVIYVNDSGNTACYDHGSALHDFSLQLDGHALYCDTTSPLSSDCDGTSGNHWTSEQTNYPHGLYELYQATASYYW</sequence>
<dbReference type="SUPFAM" id="SSF53474">
    <property type="entry name" value="alpha/beta-Hydrolases"/>
    <property type="match status" value="1"/>
</dbReference>
<evidence type="ECO:0000313" key="1">
    <source>
        <dbReference type="EMBL" id="GCE11448.1"/>
    </source>
</evidence>
<reference evidence="2" key="1">
    <citation type="submission" date="2018-12" db="EMBL/GenBank/DDBJ databases">
        <title>Tengunoibacter tsumagoiensis gen. nov., sp. nov., Dictyobacter kobayashii sp. nov., D. alpinus sp. nov., and D. joshuensis sp. nov. and description of Dictyobacteraceae fam. nov. within the order Ktedonobacterales isolated from Tengu-no-mugimeshi.</title>
        <authorList>
            <person name="Wang C.M."/>
            <person name="Zheng Y."/>
            <person name="Sakai Y."/>
            <person name="Toyoda A."/>
            <person name="Minakuchi Y."/>
            <person name="Abe K."/>
            <person name="Yokota A."/>
            <person name="Yabe S."/>
        </authorList>
    </citation>
    <scope>NUCLEOTIDE SEQUENCE [LARGE SCALE GENOMIC DNA]</scope>
    <source>
        <strain evidence="2">Uno3</strain>
    </source>
</reference>
<proteinExistence type="predicted"/>
<gene>
    <name evidence="1" type="ORF">KTT_13070</name>
</gene>
<dbReference type="Gene3D" id="3.40.50.1820">
    <property type="entry name" value="alpha/beta hydrolase"/>
    <property type="match status" value="1"/>
</dbReference>
<accession>A0A401ZX73</accession>
<name>A0A401ZX73_9CHLR</name>